<protein>
    <recommendedName>
        <fullName evidence="4">F-box domain-containing protein</fullName>
    </recommendedName>
</protein>
<dbReference type="EMBL" id="HBIX01001355">
    <property type="protein sequence ID" value="CAE0708303.1"/>
    <property type="molecule type" value="Transcribed_RNA"/>
</dbReference>
<dbReference type="InterPro" id="IPR036047">
    <property type="entry name" value="F-box-like_dom_sf"/>
</dbReference>
<feature type="compositionally biased region" description="Basic residues" evidence="1">
    <location>
        <begin position="935"/>
        <end position="949"/>
    </location>
</feature>
<organism evidence="3">
    <name type="scientific">Pseudo-nitzschia australis</name>
    <dbReference type="NCBI Taxonomy" id="44445"/>
    <lineage>
        <taxon>Eukaryota</taxon>
        <taxon>Sar</taxon>
        <taxon>Stramenopiles</taxon>
        <taxon>Ochrophyta</taxon>
        <taxon>Bacillariophyta</taxon>
        <taxon>Bacillariophyceae</taxon>
        <taxon>Bacillariophycidae</taxon>
        <taxon>Bacillariales</taxon>
        <taxon>Bacillariaceae</taxon>
        <taxon>Pseudo-nitzschia</taxon>
    </lineage>
</organism>
<dbReference type="EMBL" id="HBIX01001356">
    <property type="protein sequence ID" value="CAE0708304.1"/>
    <property type="molecule type" value="Transcribed_RNA"/>
</dbReference>
<evidence type="ECO:0008006" key="4">
    <source>
        <dbReference type="Google" id="ProtNLM"/>
    </source>
</evidence>
<dbReference type="AlphaFoldDB" id="A0A6U9VIQ0"/>
<feature type="region of interest" description="Disordered" evidence="1">
    <location>
        <begin position="1"/>
        <end position="31"/>
    </location>
</feature>
<reference evidence="3" key="1">
    <citation type="submission" date="2021-01" db="EMBL/GenBank/DDBJ databases">
        <authorList>
            <person name="Corre E."/>
            <person name="Pelletier E."/>
            <person name="Niang G."/>
            <person name="Scheremetjew M."/>
            <person name="Finn R."/>
            <person name="Kale V."/>
            <person name="Holt S."/>
            <person name="Cochrane G."/>
            <person name="Meng A."/>
            <person name="Brown T."/>
            <person name="Cohen L."/>
        </authorList>
    </citation>
    <scope>NUCLEOTIDE SEQUENCE</scope>
    <source>
        <strain evidence="3">10249 10 AB</strain>
    </source>
</reference>
<proteinExistence type="predicted"/>
<dbReference type="Gene3D" id="1.20.1280.50">
    <property type="match status" value="1"/>
</dbReference>
<dbReference type="SUPFAM" id="SSF81383">
    <property type="entry name" value="F-box domain"/>
    <property type="match status" value="1"/>
</dbReference>
<accession>A0A6U9VIQ0</accession>
<name>A0A6U9VIQ0_9STRA</name>
<sequence>MVQGNWERRAEMSETRRLEAKQRKQRNTDRRVFKSQAQDLMSFLNMNATQIFRTQHQSQTSAGEKTDVIIHVWTDTKPCLEDGSTLDGFWEEDAVERKTSKKRNNKYHSRNGKQGRRDRSTSFENDDAARSAKSNNNTGNGKKKSHPRSKDNSSNNDAEAIEKEFIHKPKLCRSHFFDGKCNESTSKKGGSGGKKNYNCRFTHYSKKDNTLNDVLLPKALRDGDDEDSIVYIKKAISASERSYPTSVMTGDKTPTAEAMDMVYYSSFSTNELLENDSDDQQLSSTSISHVIVEVMAKQSCTIGSIVYFALGNQLLYDRYRKGILVDESQVIGSERHISPLDKNRTAGDNVESMSLSASILEHILTFLDDSAVASMTSVSRSWNREIGKQSENLWKYLLQRRQWPIPTLNQVREEIGFSTLREAFVSHYTAVRELNAVKIGIDCLLSRKSMNEFDGSVRSFESLRNSPQGENDCAAVKIWAKNYLLAAYSQDCTLRLFDSVEGSESSGERLCHQLVCHCVDPHRKTKKRNCKLVAMALDTDFIGCVLHMTDDISEEEGFILTVLSRENFLIDDGSNDEVLQVIDIRQSVLNFLLSCDDVDHSLLQLHDFLSNDGDLDDIEVFVSQSLAECGYGRFMVEVSMAIPSDDVNVEHSTLLFRKLFLFSASIGAITWMSDSGHCSIPLRHLPEGMSLSSIKTEENGRFGYEMVSSLCLSDTITNLSFDSAGRFNRSALIQGTNLVRREILVDGWVVKESHKRPVVILKNEVVVVDNLYHSEIKTKRSVVSFYPRHNEDSHSVFDKLNLIGNIEVCHLISFKKSHVIAICRNFESDPDAIDGQWFGPGVTTVISSYAIVIDVESRSEIYRTCLVNDLGLHLGNSSLGLSLADGEFPIHMAVEGDTVVAGLSSKGIILTGADARRSRSYYTRNEEDLLSPSKAAKKAKKKKVTKKAGKKDGFARGQKS</sequence>
<feature type="compositionally biased region" description="Basic residues" evidence="1">
    <location>
        <begin position="99"/>
        <end position="114"/>
    </location>
</feature>
<feature type="region of interest" description="Disordered" evidence="1">
    <location>
        <begin position="96"/>
        <end position="156"/>
    </location>
</feature>
<gene>
    <name evidence="2" type="ORF">PAUS00366_LOCUS1023</name>
    <name evidence="3" type="ORF">PAUS00366_LOCUS1024</name>
</gene>
<evidence type="ECO:0000313" key="3">
    <source>
        <dbReference type="EMBL" id="CAE0708304.1"/>
    </source>
</evidence>
<feature type="region of interest" description="Disordered" evidence="1">
    <location>
        <begin position="932"/>
        <end position="960"/>
    </location>
</feature>
<dbReference type="CDD" id="cd09917">
    <property type="entry name" value="F-box_SF"/>
    <property type="match status" value="1"/>
</dbReference>
<evidence type="ECO:0000313" key="2">
    <source>
        <dbReference type="EMBL" id="CAE0708303.1"/>
    </source>
</evidence>
<evidence type="ECO:0000256" key="1">
    <source>
        <dbReference type="SAM" id="MobiDB-lite"/>
    </source>
</evidence>